<evidence type="ECO:0000256" key="6">
    <source>
        <dbReference type="ARBA" id="ARBA00023136"/>
    </source>
</evidence>
<evidence type="ECO:0000256" key="3">
    <source>
        <dbReference type="ARBA" id="ARBA00022452"/>
    </source>
</evidence>
<comment type="caution">
    <text evidence="11">The sequence shown here is derived from an EMBL/GenBank/DDBJ whole genome shotgun (WGS) entry which is preliminary data.</text>
</comment>
<dbReference type="Proteomes" id="UP000598271">
    <property type="component" value="Unassembled WGS sequence"/>
</dbReference>
<evidence type="ECO:0000256" key="2">
    <source>
        <dbReference type="ARBA" id="ARBA00022448"/>
    </source>
</evidence>
<dbReference type="InterPro" id="IPR012910">
    <property type="entry name" value="Plug_dom"/>
</dbReference>
<keyword evidence="7 8" id="KW-0998">Cell outer membrane</keyword>
<dbReference type="NCBIfam" id="TIGR04057">
    <property type="entry name" value="SusC_RagA_signa"/>
    <property type="match status" value="1"/>
</dbReference>
<dbReference type="Pfam" id="PF07715">
    <property type="entry name" value="Plug"/>
    <property type="match status" value="1"/>
</dbReference>
<evidence type="ECO:0000256" key="7">
    <source>
        <dbReference type="ARBA" id="ARBA00023237"/>
    </source>
</evidence>
<dbReference type="NCBIfam" id="TIGR04056">
    <property type="entry name" value="OMP_RagA_SusC"/>
    <property type="match status" value="1"/>
</dbReference>
<dbReference type="AlphaFoldDB" id="A0A8J3D3J7"/>
<dbReference type="PANTHER" id="PTHR30069:SF29">
    <property type="entry name" value="HEMOGLOBIN AND HEMOGLOBIN-HAPTOGLOBIN-BINDING PROTEIN 1-RELATED"/>
    <property type="match status" value="1"/>
</dbReference>
<dbReference type="EMBL" id="BMXF01000002">
    <property type="protein sequence ID" value="GHB68343.1"/>
    <property type="molecule type" value="Genomic_DNA"/>
</dbReference>
<gene>
    <name evidence="11" type="ORF">GCM10007390_22120</name>
</gene>
<name>A0A8J3D3J7_9BACT</name>
<dbReference type="InterPro" id="IPR036942">
    <property type="entry name" value="Beta-barrel_TonB_sf"/>
</dbReference>
<keyword evidence="12" id="KW-1185">Reference proteome</keyword>
<organism evidence="11 12">
    <name type="scientific">Persicitalea jodogahamensis</name>
    <dbReference type="NCBI Taxonomy" id="402147"/>
    <lineage>
        <taxon>Bacteria</taxon>
        <taxon>Pseudomonadati</taxon>
        <taxon>Bacteroidota</taxon>
        <taxon>Cytophagia</taxon>
        <taxon>Cytophagales</taxon>
        <taxon>Spirosomataceae</taxon>
        <taxon>Persicitalea</taxon>
    </lineage>
</organism>
<keyword evidence="3 8" id="KW-1134">Transmembrane beta strand</keyword>
<dbReference type="InterPro" id="IPR023996">
    <property type="entry name" value="TonB-dep_OMP_SusC/RagA"/>
</dbReference>
<dbReference type="PANTHER" id="PTHR30069">
    <property type="entry name" value="TONB-DEPENDENT OUTER MEMBRANE RECEPTOR"/>
    <property type="match status" value="1"/>
</dbReference>
<evidence type="ECO:0000256" key="4">
    <source>
        <dbReference type="ARBA" id="ARBA00022692"/>
    </source>
</evidence>
<keyword evidence="2 8" id="KW-0813">Transport</keyword>
<dbReference type="Gene3D" id="2.60.40.1120">
    <property type="entry name" value="Carboxypeptidase-like, regulatory domain"/>
    <property type="match status" value="1"/>
</dbReference>
<dbReference type="GO" id="GO:0044718">
    <property type="term" value="P:siderophore transmembrane transport"/>
    <property type="evidence" value="ECO:0007669"/>
    <property type="project" value="TreeGrafter"/>
</dbReference>
<dbReference type="InterPro" id="IPR037066">
    <property type="entry name" value="Plug_dom_sf"/>
</dbReference>
<dbReference type="GO" id="GO:0015344">
    <property type="term" value="F:siderophore uptake transmembrane transporter activity"/>
    <property type="evidence" value="ECO:0007669"/>
    <property type="project" value="TreeGrafter"/>
</dbReference>
<comment type="similarity">
    <text evidence="8">Belongs to the TonB-dependent receptor family.</text>
</comment>
<dbReference type="SUPFAM" id="SSF56935">
    <property type="entry name" value="Porins"/>
    <property type="match status" value="1"/>
</dbReference>
<keyword evidence="4 8" id="KW-0812">Transmembrane</keyword>
<dbReference type="InterPro" id="IPR023997">
    <property type="entry name" value="TonB-dep_OMP_SusC/RagA_CS"/>
</dbReference>
<dbReference type="GO" id="GO:0009279">
    <property type="term" value="C:cell outer membrane"/>
    <property type="evidence" value="ECO:0007669"/>
    <property type="project" value="UniProtKB-SubCell"/>
</dbReference>
<evidence type="ECO:0000313" key="11">
    <source>
        <dbReference type="EMBL" id="GHB68343.1"/>
    </source>
</evidence>
<keyword evidence="5" id="KW-0732">Signal</keyword>
<keyword evidence="6 8" id="KW-0472">Membrane</keyword>
<dbReference type="Pfam" id="PF13715">
    <property type="entry name" value="CarbopepD_reg_2"/>
    <property type="match status" value="1"/>
</dbReference>
<dbReference type="Gene3D" id="2.170.130.10">
    <property type="entry name" value="TonB-dependent receptor, plug domain"/>
    <property type="match status" value="1"/>
</dbReference>
<protein>
    <submittedName>
        <fullName evidence="11">SusC/RagA family TonB-linked outer membrane protein</fullName>
    </submittedName>
</protein>
<dbReference type="InterPro" id="IPR008969">
    <property type="entry name" value="CarboxyPept-like_regulatory"/>
</dbReference>
<feature type="domain" description="TonB-dependent receptor plug" evidence="10">
    <location>
        <begin position="154"/>
        <end position="283"/>
    </location>
</feature>
<evidence type="ECO:0000259" key="10">
    <source>
        <dbReference type="Pfam" id="PF07715"/>
    </source>
</evidence>
<dbReference type="Gene3D" id="2.40.170.20">
    <property type="entry name" value="TonB-dependent receptor, beta-barrel domain"/>
    <property type="match status" value="1"/>
</dbReference>
<dbReference type="PROSITE" id="PS52016">
    <property type="entry name" value="TONB_DEPENDENT_REC_3"/>
    <property type="match status" value="1"/>
</dbReference>
<evidence type="ECO:0000313" key="12">
    <source>
        <dbReference type="Proteomes" id="UP000598271"/>
    </source>
</evidence>
<feature type="region of interest" description="Disordered" evidence="9">
    <location>
        <begin position="890"/>
        <end position="916"/>
    </location>
</feature>
<dbReference type="InterPro" id="IPR039426">
    <property type="entry name" value="TonB-dep_rcpt-like"/>
</dbReference>
<evidence type="ECO:0000256" key="5">
    <source>
        <dbReference type="ARBA" id="ARBA00022729"/>
    </source>
</evidence>
<sequence length="1072" mass="115253">MQVCAGFLRPSYSHPNFIIFMIESLAHFKPGLLRVSAGLLLMLLVASAAFSQQASYVIKGKVKDADGPIPGATVSINQTTLGTITGADGNYTLGVSLPPATYTISFASIGYATVQKTVTLNSQTEISLDATLNSDVLNLDELVVTGSTVRESRRQLGNAINTVKADAIQKSGSNNLLGALQGKIPGAQITQNSGDPAGGISIRLRGVKSIQGSSDPLYVIDGVIVSNNTVNVSQTAVQNQIGSTAQAGTNRLADINPNDIESINVVNGAAAAAQYGSRAANGVVIITTKRGKSGVPRINFTTSFNVNELRKKVPITTYGKQFGYPGLRLHTIAGVSAAAATANNATTIGVNRNGEANTMLASNLVDVTRYDYQDNIFRTGVGTDNNLSVSGGNDRTTYLLSVNYAKNQGIIVGTDFQRYGLRTRVDQRLASWAKVSVGLSYTNSASNEKANGNVFYSPINSINITNNIYDITKRDANGSLLAVEPTRVNPLTTVEAMQFSATVNRTINDVQLNLTPLKGLTVDAILGVDTYSQVGRNLIPPYPYQAAAGLPLERYPFGFASTVTNAATFYNMDLNVGYEKDLAPELKLNLLAGASYQYSSSNLLRASGESLAPFIETLNGGSTISAGYGLDRYSLNGQFVQATLGFRNIAFLTGAIRRDRSSKFSASESNQYYPKVSASFVASDLEGWKNGSIGKVVSTLKLRGSYGQAGNLTGIGSYDRFWQYNPVAYLGKNTIVPSPQLANPAVRPERMKELEFGADASFLNDKIGLTFSAYQQQITDLVVNRVLAASAGGTSIVNNTGEMSNKGIEIGLNATPVRTKDLSWDVTVLFNRNSNKIEKLGTPLVAVNNVAGAPVFLVEGQPASLFYGVPYARNEQGDLILNSQGFPQREQGTQTGATFEPKRTSEGQPTGGFVNGIIGNPNPKWTGSFVSQLNYKRFGFRFLLDAVQGVDVFNADFRTRQGVGVGEIAEKELKGELPRGYIFANYLIEEWRIDNGSYVKLRELALTYQLPKFLGINSSALSLIGRNLYSWDHYRGYDPETNAGGNSDLMRGVDFGNVPIPRSYQVQWTLSF</sequence>
<proteinExistence type="inferred from homology"/>
<comment type="subcellular location">
    <subcellularLocation>
        <location evidence="1 8">Cell outer membrane</location>
        <topology evidence="1 8">Multi-pass membrane protein</topology>
    </subcellularLocation>
</comment>
<evidence type="ECO:0000256" key="8">
    <source>
        <dbReference type="PROSITE-ProRule" id="PRU01360"/>
    </source>
</evidence>
<reference evidence="11 12" key="1">
    <citation type="journal article" date="2014" name="Int. J. Syst. Evol. Microbiol.">
        <title>Complete genome sequence of Corynebacterium casei LMG S-19264T (=DSM 44701T), isolated from a smear-ripened cheese.</title>
        <authorList>
            <consortium name="US DOE Joint Genome Institute (JGI-PGF)"/>
            <person name="Walter F."/>
            <person name="Albersmeier A."/>
            <person name="Kalinowski J."/>
            <person name="Ruckert C."/>
        </authorList>
    </citation>
    <scope>NUCLEOTIDE SEQUENCE [LARGE SCALE GENOMIC DNA]</scope>
    <source>
        <strain evidence="11 12">KCTC 12866</strain>
    </source>
</reference>
<accession>A0A8J3D3J7</accession>
<evidence type="ECO:0000256" key="9">
    <source>
        <dbReference type="SAM" id="MobiDB-lite"/>
    </source>
</evidence>
<evidence type="ECO:0000256" key="1">
    <source>
        <dbReference type="ARBA" id="ARBA00004571"/>
    </source>
</evidence>
<dbReference type="SUPFAM" id="SSF49464">
    <property type="entry name" value="Carboxypeptidase regulatory domain-like"/>
    <property type="match status" value="1"/>
</dbReference>